<dbReference type="EMBL" id="CP019893">
    <property type="protein sequence ID" value="ARS90520.1"/>
    <property type="molecule type" value="Genomic_DNA"/>
</dbReference>
<proteinExistence type="predicted"/>
<organism evidence="1 2">
    <name type="scientific">Natrarchaeobaculum aegyptiacum</name>
    <dbReference type="NCBI Taxonomy" id="745377"/>
    <lineage>
        <taxon>Archaea</taxon>
        <taxon>Methanobacteriati</taxon>
        <taxon>Methanobacteriota</taxon>
        <taxon>Stenosarchaea group</taxon>
        <taxon>Halobacteria</taxon>
        <taxon>Halobacteriales</taxon>
        <taxon>Natrialbaceae</taxon>
        <taxon>Natrarchaeobaculum</taxon>
    </lineage>
</organism>
<dbReference type="NCBIfam" id="TIGR02122">
    <property type="entry name" value="TRAP_TAXI"/>
    <property type="match status" value="1"/>
</dbReference>
<evidence type="ECO:0008006" key="3">
    <source>
        <dbReference type="Google" id="ProtNLM"/>
    </source>
</evidence>
<keyword evidence="2" id="KW-1185">Reference proteome</keyword>
<dbReference type="KEGG" id="naj:B1756_12825"/>
<name>A0A2Z2HTJ0_9EURY</name>
<dbReference type="PANTHER" id="PTHR42941">
    <property type="entry name" value="SLL1037 PROTEIN"/>
    <property type="match status" value="1"/>
</dbReference>
<dbReference type="Proteomes" id="UP000250088">
    <property type="component" value="Chromosome"/>
</dbReference>
<sequence>MEDRRLNSVPRTSRRTFLAAAGAGSTLALAGCLDGGLGDDNGDTGGSGDDSDLVIVTSESETGTYAASQGIASTVDTNSDMISVDAQPSQGTSDNIGRLGRGEADIGMIQHRAALDILEGEAPYDDLGYEPQQILNYNDLPWLLVNNHGWTSIDEIEDGATISPTPGSSGTRDTLTDALDYALDDYETISVSYGEQAGAMQEGQLDVGVVTISNFDFEAAWIQEMKQTVDTYVLEWPEEVVEDLENDPGVPVETVDMTRDHLDGYAHVPDEAVAINIPYNFVVRDDLEYDVVYEFLETLYEHREEMEDDHAYLGYFMDDEWFTSRMYDDFPFHPAAADFYQEIGVWDDDFVVGE</sequence>
<dbReference type="OrthoDB" id="27995at2157"/>
<dbReference type="PROSITE" id="PS51257">
    <property type="entry name" value="PROKAR_LIPOPROTEIN"/>
    <property type="match status" value="1"/>
</dbReference>
<evidence type="ECO:0000313" key="1">
    <source>
        <dbReference type="EMBL" id="ARS90520.1"/>
    </source>
</evidence>
<dbReference type="GeneID" id="32894976"/>
<dbReference type="AlphaFoldDB" id="A0A2Z2HTJ0"/>
<evidence type="ECO:0000313" key="2">
    <source>
        <dbReference type="Proteomes" id="UP000250088"/>
    </source>
</evidence>
<dbReference type="RefSeq" id="WP_086888891.1">
    <property type="nucleotide sequence ID" value="NZ_CP019893.1"/>
</dbReference>
<protein>
    <recommendedName>
        <fullName evidence="3">C4-dicarboxylate ABC transporter substrate-binding protein</fullName>
    </recommendedName>
</protein>
<gene>
    <name evidence="1" type="ORF">B1756_12825</name>
</gene>
<dbReference type="Pfam" id="PF16868">
    <property type="entry name" value="NMT1_3"/>
    <property type="match status" value="1"/>
</dbReference>
<dbReference type="PANTHER" id="PTHR42941:SF1">
    <property type="entry name" value="SLL1037 PROTEIN"/>
    <property type="match status" value="1"/>
</dbReference>
<dbReference type="SUPFAM" id="SSF53850">
    <property type="entry name" value="Periplasmic binding protein-like II"/>
    <property type="match status" value="1"/>
</dbReference>
<dbReference type="Gene3D" id="3.40.190.10">
    <property type="entry name" value="Periplasmic binding protein-like II"/>
    <property type="match status" value="2"/>
</dbReference>
<reference evidence="2" key="1">
    <citation type="submission" date="2017-02" db="EMBL/GenBank/DDBJ databases">
        <title>Natronthermophilus aegyptiacus gen. nov.,sp. nov., an aerobic, extremely halophilic alkalithermophilic archaeon isolated from the athalassohaline Wadi An Natrun, Egypt.</title>
        <authorList>
            <person name="Zhao B."/>
        </authorList>
    </citation>
    <scope>NUCLEOTIDE SEQUENCE [LARGE SCALE GENOMIC DNA]</scope>
    <source>
        <strain evidence="2">JW/NM-HA 15</strain>
    </source>
</reference>
<dbReference type="InterPro" id="IPR011852">
    <property type="entry name" value="TRAP_TAXI"/>
</dbReference>
<accession>A0A2Z2HTJ0</accession>